<dbReference type="EMBL" id="JAAGXA010000001">
    <property type="protein sequence ID" value="NEN77289.1"/>
    <property type="molecule type" value="Genomic_DNA"/>
</dbReference>
<gene>
    <name evidence="6" type="ORF">G3T38_03265</name>
</gene>
<dbReference type="GO" id="GO:0030170">
    <property type="term" value="F:pyridoxal phosphate binding"/>
    <property type="evidence" value="ECO:0007669"/>
    <property type="project" value="TreeGrafter"/>
</dbReference>
<dbReference type="CDD" id="cd00616">
    <property type="entry name" value="AHBA_syn"/>
    <property type="match status" value="1"/>
</dbReference>
<feature type="active site" description="Proton acceptor" evidence="3">
    <location>
        <position position="193"/>
    </location>
</feature>
<dbReference type="RefSeq" id="WP_163770591.1">
    <property type="nucleotide sequence ID" value="NZ_JAAGXA010000001.1"/>
</dbReference>
<dbReference type="InterPro" id="IPR015421">
    <property type="entry name" value="PyrdxlP-dep_Trfase_major"/>
</dbReference>
<evidence type="ECO:0000256" key="2">
    <source>
        <dbReference type="ARBA" id="ARBA00037999"/>
    </source>
</evidence>
<keyword evidence="6" id="KW-0032">Aminotransferase</keyword>
<keyword evidence="1 4" id="KW-0663">Pyridoxal phosphate</keyword>
<feature type="modified residue" description="N6-(pyridoxal phosphate)lysine" evidence="4">
    <location>
        <position position="193"/>
    </location>
</feature>
<evidence type="ECO:0000256" key="1">
    <source>
        <dbReference type="ARBA" id="ARBA00022898"/>
    </source>
</evidence>
<evidence type="ECO:0000256" key="3">
    <source>
        <dbReference type="PIRSR" id="PIRSR000390-1"/>
    </source>
</evidence>
<dbReference type="SUPFAM" id="SSF53383">
    <property type="entry name" value="PLP-dependent transferases"/>
    <property type="match status" value="1"/>
</dbReference>
<dbReference type="Proteomes" id="UP000468687">
    <property type="component" value="Unassembled WGS sequence"/>
</dbReference>
<organism evidence="6 7">
    <name type="scientific">Nocardioides zeae</name>
    <dbReference type="NCBI Taxonomy" id="1457234"/>
    <lineage>
        <taxon>Bacteria</taxon>
        <taxon>Bacillati</taxon>
        <taxon>Actinomycetota</taxon>
        <taxon>Actinomycetes</taxon>
        <taxon>Propionibacteriales</taxon>
        <taxon>Nocardioidaceae</taxon>
        <taxon>Nocardioides</taxon>
    </lineage>
</organism>
<dbReference type="InterPro" id="IPR015424">
    <property type="entry name" value="PyrdxlP-dep_Trfase"/>
</dbReference>
<dbReference type="Pfam" id="PF01041">
    <property type="entry name" value="DegT_DnrJ_EryC1"/>
    <property type="match status" value="1"/>
</dbReference>
<keyword evidence="7" id="KW-1185">Reference proteome</keyword>
<evidence type="ECO:0000313" key="6">
    <source>
        <dbReference type="EMBL" id="NEN77289.1"/>
    </source>
</evidence>
<dbReference type="GO" id="GO:0000271">
    <property type="term" value="P:polysaccharide biosynthetic process"/>
    <property type="evidence" value="ECO:0007669"/>
    <property type="project" value="TreeGrafter"/>
</dbReference>
<evidence type="ECO:0000313" key="7">
    <source>
        <dbReference type="Proteomes" id="UP000468687"/>
    </source>
</evidence>
<dbReference type="PANTHER" id="PTHR30244">
    <property type="entry name" value="TRANSAMINASE"/>
    <property type="match status" value="1"/>
</dbReference>
<dbReference type="Gene3D" id="3.40.640.10">
    <property type="entry name" value="Type I PLP-dependent aspartate aminotransferase-like (Major domain)"/>
    <property type="match status" value="1"/>
</dbReference>
<dbReference type="GO" id="GO:0008483">
    <property type="term" value="F:transaminase activity"/>
    <property type="evidence" value="ECO:0007669"/>
    <property type="project" value="UniProtKB-KW"/>
</dbReference>
<comment type="caution">
    <text evidence="6">The sequence shown here is derived from an EMBL/GenBank/DDBJ whole genome shotgun (WGS) entry which is preliminary data.</text>
</comment>
<sequence>MTSKKDRPVVPLVDLRAQQAEVAAEVRAGFDDVLARAAFVGGAEVAAFETAYAAFVGARHCVGVANGTDALELALRAVGVAAGDAVVLPANTFVATAEAVSRIGAVPHLVDVEDERLLVDPERVADAITPRTRAVVPVHLFGRVVPIGPLRALAAAHDLRIVEDAAQAQGARRSDGRAGTLGDAAATSFYPGKNLGAAGDAGAVTTDDAEVAARVRLLGAHGSPRKYVHDVIGTNSRLDTLQAVVLGAKLTRLERWNEARRTAADRYDALLGDLVERAGLRLPGRDVEALDAQHLYVVRVPGGAAVRDAVLTALRGSGVEAGVHYPTPVHLTGAYRHLGLGPGSFPVAERAAGEILSLPLFPQITTAQQERVVAALAAALPGHGVAAAPVAVGAHGP</sequence>
<dbReference type="PANTHER" id="PTHR30244:SF36">
    <property type="entry name" value="3-OXO-GLUCOSE-6-PHOSPHATE:GLUTAMATE AMINOTRANSFERASE"/>
    <property type="match status" value="1"/>
</dbReference>
<evidence type="ECO:0000256" key="5">
    <source>
        <dbReference type="RuleBase" id="RU004508"/>
    </source>
</evidence>
<dbReference type="InterPro" id="IPR015422">
    <property type="entry name" value="PyrdxlP-dep_Trfase_small"/>
</dbReference>
<comment type="similarity">
    <text evidence="2 5">Belongs to the DegT/DnrJ/EryC1 family.</text>
</comment>
<protein>
    <submittedName>
        <fullName evidence="6">DegT/DnrJ/EryC1/StrS family aminotransferase</fullName>
    </submittedName>
</protein>
<dbReference type="AlphaFoldDB" id="A0A6P0HEY5"/>
<dbReference type="InterPro" id="IPR000653">
    <property type="entry name" value="DegT/StrS_aminotransferase"/>
</dbReference>
<accession>A0A6P0HEY5</accession>
<dbReference type="Gene3D" id="3.90.1150.10">
    <property type="entry name" value="Aspartate Aminotransferase, domain 1"/>
    <property type="match status" value="1"/>
</dbReference>
<proteinExistence type="inferred from homology"/>
<keyword evidence="6" id="KW-0808">Transferase</keyword>
<name>A0A6P0HEY5_9ACTN</name>
<evidence type="ECO:0000256" key="4">
    <source>
        <dbReference type="PIRSR" id="PIRSR000390-2"/>
    </source>
</evidence>
<dbReference type="PIRSF" id="PIRSF000390">
    <property type="entry name" value="PLP_StrS"/>
    <property type="match status" value="1"/>
</dbReference>
<reference evidence="6 7" key="1">
    <citation type="journal article" date="2014" name="Int. J. Syst. Evol. Microbiol.">
        <title>Nocardioides zeae sp. nov., isolated from the stem of Zea mays.</title>
        <authorList>
            <person name="Glaeser S.P."/>
            <person name="McInroy J.A."/>
            <person name="Busse H.J."/>
            <person name="Kampfer P."/>
        </authorList>
    </citation>
    <scope>NUCLEOTIDE SEQUENCE [LARGE SCALE GENOMIC DNA]</scope>
    <source>
        <strain evidence="6 7">JCM 30728</strain>
    </source>
</reference>